<feature type="region of interest" description="Disordered" evidence="1">
    <location>
        <begin position="794"/>
        <end position="813"/>
    </location>
</feature>
<feature type="region of interest" description="Disordered" evidence="1">
    <location>
        <begin position="1"/>
        <end position="51"/>
    </location>
</feature>
<gene>
    <name evidence="2" type="ORF">CCMP2556_LOCUS1340</name>
</gene>
<feature type="region of interest" description="Disordered" evidence="1">
    <location>
        <begin position="474"/>
        <end position="536"/>
    </location>
</feature>
<accession>A0ABP0HEJ9</accession>
<feature type="region of interest" description="Disordered" evidence="1">
    <location>
        <begin position="720"/>
        <end position="786"/>
    </location>
</feature>
<feature type="compositionally biased region" description="Acidic residues" evidence="1">
    <location>
        <begin position="408"/>
        <end position="450"/>
    </location>
</feature>
<dbReference type="EMBL" id="CAXAMN010000447">
    <property type="protein sequence ID" value="CAK8988646.1"/>
    <property type="molecule type" value="Genomic_DNA"/>
</dbReference>
<dbReference type="Proteomes" id="UP001642484">
    <property type="component" value="Unassembled WGS sequence"/>
</dbReference>
<reference evidence="2 3" key="1">
    <citation type="submission" date="2024-02" db="EMBL/GenBank/DDBJ databases">
        <authorList>
            <person name="Chen Y."/>
            <person name="Shah S."/>
            <person name="Dougan E. K."/>
            <person name="Thang M."/>
            <person name="Chan C."/>
        </authorList>
    </citation>
    <scope>NUCLEOTIDE SEQUENCE [LARGE SCALE GENOMIC DNA]</scope>
</reference>
<evidence type="ECO:0000313" key="2">
    <source>
        <dbReference type="EMBL" id="CAK8988646.1"/>
    </source>
</evidence>
<evidence type="ECO:0000313" key="3">
    <source>
        <dbReference type="Proteomes" id="UP001642484"/>
    </source>
</evidence>
<feature type="compositionally biased region" description="Basic residues" evidence="1">
    <location>
        <begin position="387"/>
        <end position="397"/>
    </location>
</feature>
<proteinExistence type="predicted"/>
<feature type="region of interest" description="Disordered" evidence="1">
    <location>
        <begin position="853"/>
        <end position="878"/>
    </location>
</feature>
<feature type="region of interest" description="Disordered" evidence="1">
    <location>
        <begin position="365"/>
        <end position="450"/>
    </location>
</feature>
<organism evidence="2 3">
    <name type="scientific">Durusdinium trenchii</name>
    <dbReference type="NCBI Taxonomy" id="1381693"/>
    <lineage>
        <taxon>Eukaryota</taxon>
        <taxon>Sar</taxon>
        <taxon>Alveolata</taxon>
        <taxon>Dinophyceae</taxon>
        <taxon>Suessiales</taxon>
        <taxon>Symbiodiniaceae</taxon>
        <taxon>Durusdinium</taxon>
    </lineage>
</organism>
<name>A0ABP0HEJ9_9DINO</name>
<feature type="compositionally biased region" description="Polar residues" evidence="1">
    <location>
        <begin position="733"/>
        <end position="750"/>
    </location>
</feature>
<sequence>MPLQRPDPGSTGPDGDLQDQSPVDGGSLGASWRPTLDASLPSSRATSSDPDAHFEPDEFWACRHCGSGDYSWDESILEWRCPCCGSSEFSSRPLGPGADGAWFFVPSGLLSSESNPLVAPGPWRRSLVDPFMDLVADLMTPDLDNPIYLLVLGSRYNLAGGEGDDVEDQVIHQVTHQAIRQAAHEVTHLTNQMIQNILYQVCHEVHSWNSMKGPMQGVKFRGGQPPLPPAWHYDRSDLAAFRKWRKRVEMWSLQVVNYVPKKEAGILLFNSLKGELEEELEDADVERIYDANGVGFIVNTIQKAVETRTVHLKRQLLSTYEHIYRNANESMRAFTNRYQRTERSLATINIKDVLLFQWPDHKPLPPALTPHDRGKGVSRPPPQHFLNKSKGKGKGKPQTKQAFVTEANEAEDEGPEIEDDGIDDTADYQDENEHEDEEPPEQEDGDDENWEDPEVQQILSVTARKLAGVLQARKYGNSSTSSSAPRRSIADRKRTTHCSACGQQGHWAGDPECSVSNKGKSAKGTGKSDNKGGKNPKVHLLDATKAAGHIILDTACQIVLIFGTPINERFTMNAVKGTSVSSFHTRYHIKLKSRRKPLRLSRGGALLRMHLDRPPPPPWLWRWRYLVKKVVGWARQAHRFLRLPQRSEETPLAAAKTKAKAMKAKFKPETTYLATTDCEHQHVKRSGNRHGSYAQCLDCKIKWKWNPTLRGWEHFIAASSSSQLPPPSLGTVLDQSWTGSPTGYKNTSDQLPLPPSTRATRATTSTRSSARTSGPLPKAKAGQRQQSVWDLVQDHQRRHGPASRPTPVQDTSHLDLEELLESDLARWEEAELGADDPRLPPGWNPEWDVMIDQTQEPPVLEVSEDDYDWENYGDSLAS</sequence>
<evidence type="ECO:0000256" key="1">
    <source>
        <dbReference type="SAM" id="MobiDB-lite"/>
    </source>
</evidence>
<protein>
    <submittedName>
        <fullName evidence="2">Uncharacterized protein</fullName>
    </submittedName>
</protein>
<feature type="compositionally biased region" description="Acidic residues" evidence="1">
    <location>
        <begin position="862"/>
        <end position="871"/>
    </location>
</feature>
<keyword evidence="3" id="KW-1185">Reference proteome</keyword>
<feature type="compositionally biased region" description="Polar residues" evidence="1">
    <location>
        <begin position="40"/>
        <end position="49"/>
    </location>
</feature>
<feature type="compositionally biased region" description="Low complexity" evidence="1">
    <location>
        <begin position="756"/>
        <end position="773"/>
    </location>
</feature>
<comment type="caution">
    <text evidence="2">The sequence shown here is derived from an EMBL/GenBank/DDBJ whole genome shotgun (WGS) entry which is preliminary data.</text>
</comment>